<evidence type="ECO:0000313" key="2">
    <source>
        <dbReference type="EMBL" id="KAK9508512.1"/>
    </source>
</evidence>
<proteinExistence type="predicted"/>
<organism evidence="2 3">
    <name type="scientific">Rhynocoris fuscipes</name>
    <dbReference type="NCBI Taxonomy" id="488301"/>
    <lineage>
        <taxon>Eukaryota</taxon>
        <taxon>Metazoa</taxon>
        <taxon>Ecdysozoa</taxon>
        <taxon>Arthropoda</taxon>
        <taxon>Hexapoda</taxon>
        <taxon>Insecta</taxon>
        <taxon>Pterygota</taxon>
        <taxon>Neoptera</taxon>
        <taxon>Paraneoptera</taxon>
        <taxon>Hemiptera</taxon>
        <taxon>Heteroptera</taxon>
        <taxon>Panheteroptera</taxon>
        <taxon>Cimicomorpha</taxon>
        <taxon>Reduviidae</taxon>
        <taxon>Harpactorinae</taxon>
        <taxon>Harpactorini</taxon>
        <taxon>Rhynocoris</taxon>
    </lineage>
</organism>
<comment type="caution">
    <text evidence="2">The sequence shown here is derived from an EMBL/GenBank/DDBJ whole genome shotgun (WGS) entry which is preliminary data.</text>
</comment>
<evidence type="ECO:0000256" key="1">
    <source>
        <dbReference type="SAM" id="MobiDB-lite"/>
    </source>
</evidence>
<dbReference type="EMBL" id="JAPXFL010000003">
    <property type="protein sequence ID" value="KAK9508512.1"/>
    <property type="molecule type" value="Genomic_DNA"/>
</dbReference>
<accession>A0AAW1DHT8</accession>
<gene>
    <name evidence="2" type="ORF">O3M35_006053</name>
</gene>
<protein>
    <submittedName>
        <fullName evidence="2">Uncharacterized protein</fullName>
    </submittedName>
</protein>
<evidence type="ECO:0000313" key="3">
    <source>
        <dbReference type="Proteomes" id="UP001461498"/>
    </source>
</evidence>
<feature type="region of interest" description="Disordered" evidence="1">
    <location>
        <begin position="51"/>
        <end position="73"/>
    </location>
</feature>
<feature type="region of interest" description="Disordered" evidence="1">
    <location>
        <begin position="151"/>
        <end position="204"/>
    </location>
</feature>
<keyword evidence="3" id="KW-1185">Reference proteome</keyword>
<reference evidence="2 3" key="1">
    <citation type="submission" date="2022-12" db="EMBL/GenBank/DDBJ databases">
        <title>Chromosome-level genome assembly of true bugs.</title>
        <authorList>
            <person name="Ma L."/>
            <person name="Li H."/>
        </authorList>
    </citation>
    <scope>NUCLEOTIDE SEQUENCE [LARGE SCALE GENOMIC DNA]</scope>
    <source>
        <strain evidence="2">Lab_2022b</strain>
    </source>
</reference>
<sequence>MEIEDELERELANEQMEDEDDDLCMQLALEQDAIHRPLAKVLSLPANFTFSEGSSATSPNNSRSRRASSNSWKEIRENAISKNTRRRQTLQGPMLIPPAYPAVGYTSVYTTHHDRERLSKQHSIDDGSPIITVTTGGQNGSGRLVSVAESTGSGGLGGISQESPESLSPGVILIPPPYSEAENSANNSPTEDPAVTQEKLQVLN</sequence>
<dbReference type="AlphaFoldDB" id="A0AAW1DHT8"/>
<name>A0AAW1DHT8_9HEMI</name>
<feature type="compositionally biased region" description="Low complexity" evidence="1">
    <location>
        <begin position="54"/>
        <end position="71"/>
    </location>
</feature>
<feature type="compositionally biased region" description="Polar residues" evidence="1">
    <location>
        <begin position="181"/>
        <end position="190"/>
    </location>
</feature>
<dbReference type="Proteomes" id="UP001461498">
    <property type="component" value="Unassembled WGS sequence"/>
</dbReference>